<dbReference type="RefSeq" id="WP_373655567.1">
    <property type="nucleotide sequence ID" value="NZ_JBGUAW010000005.1"/>
</dbReference>
<keyword evidence="1" id="KW-0812">Transmembrane</keyword>
<gene>
    <name evidence="2" type="ORF">ACERLL_08075</name>
</gene>
<keyword evidence="1" id="KW-0472">Membrane</keyword>
<comment type="caution">
    <text evidence="2">The sequence shown here is derived from an EMBL/GenBank/DDBJ whole genome shotgun (WGS) entry which is preliminary data.</text>
</comment>
<dbReference type="Pfam" id="PF20332">
    <property type="entry name" value="DUF6627"/>
    <property type="match status" value="1"/>
</dbReference>
<accession>A0ABV4TTY8</accession>
<protein>
    <submittedName>
        <fullName evidence="2">PA2779 family protein</fullName>
    </submittedName>
</protein>
<name>A0ABV4TTY8_9GAMM</name>
<dbReference type="PIRSF" id="PIRSF029543">
    <property type="entry name" value="UCP029543"/>
    <property type="match status" value="1"/>
</dbReference>
<evidence type="ECO:0000313" key="2">
    <source>
        <dbReference type="EMBL" id="MFA9460780.1"/>
    </source>
</evidence>
<evidence type="ECO:0000313" key="3">
    <source>
        <dbReference type="Proteomes" id="UP001575181"/>
    </source>
</evidence>
<sequence>MQRVEKLGPVLAMPLAVLVVLLSMPMGVVKAGLVSTEQVVKDARLVEKRARVQAFLARSDVRQQLERWGVSPKEASSRVDSLTDSEVRRLAGALEREPAGGDALGTLVGGAIFVFILLLITDIAGLTDVFPFVKKP</sequence>
<reference evidence="2 3" key="1">
    <citation type="submission" date="2024-08" db="EMBL/GenBank/DDBJ databases">
        <title>Whole-genome sequencing of halo(alkali)philic microorganisms from hypersaline lakes.</title>
        <authorList>
            <person name="Sorokin D.Y."/>
            <person name="Merkel A.Y."/>
            <person name="Messina E."/>
            <person name="Yakimov M."/>
        </authorList>
    </citation>
    <scope>NUCLEOTIDE SEQUENCE [LARGE SCALE GENOMIC DNA]</scope>
    <source>
        <strain evidence="2 3">Cl-TMA</strain>
    </source>
</reference>
<feature type="transmembrane region" description="Helical" evidence="1">
    <location>
        <begin position="103"/>
        <end position="126"/>
    </location>
</feature>
<keyword evidence="3" id="KW-1185">Reference proteome</keyword>
<dbReference type="InterPro" id="IPR046735">
    <property type="entry name" value="PA2779-like"/>
</dbReference>
<keyword evidence="1" id="KW-1133">Transmembrane helix</keyword>
<dbReference type="Proteomes" id="UP001575181">
    <property type="component" value="Unassembled WGS sequence"/>
</dbReference>
<proteinExistence type="predicted"/>
<evidence type="ECO:0000256" key="1">
    <source>
        <dbReference type="SAM" id="Phobius"/>
    </source>
</evidence>
<organism evidence="2 3">
    <name type="scientific">Thiohalorhabdus methylotrophus</name>
    <dbReference type="NCBI Taxonomy" id="3242694"/>
    <lineage>
        <taxon>Bacteria</taxon>
        <taxon>Pseudomonadati</taxon>
        <taxon>Pseudomonadota</taxon>
        <taxon>Gammaproteobacteria</taxon>
        <taxon>Thiohalorhabdales</taxon>
        <taxon>Thiohalorhabdaceae</taxon>
        <taxon>Thiohalorhabdus</taxon>
    </lineage>
</organism>
<dbReference type="EMBL" id="JBGUAW010000005">
    <property type="protein sequence ID" value="MFA9460780.1"/>
    <property type="molecule type" value="Genomic_DNA"/>
</dbReference>
<dbReference type="NCBIfam" id="NF033919">
    <property type="entry name" value="PA2779_fam"/>
    <property type="match status" value="1"/>
</dbReference>
<dbReference type="InterPro" id="IPR016924">
    <property type="entry name" value="UCP029543"/>
</dbReference>